<dbReference type="KEGG" id="geh:HYN69_18680"/>
<organism evidence="2 3">
    <name type="scientific">Paragemmobacter aquarius</name>
    <dbReference type="NCBI Taxonomy" id="2169400"/>
    <lineage>
        <taxon>Bacteria</taxon>
        <taxon>Pseudomonadati</taxon>
        <taxon>Pseudomonadota</taxon>
        <taxon>Alphaproteobacteria</taxon>
        <taxon>Rhodobacterales</taxon>
        <taxon>Paracoccaceae</taxon>
        <taxon>Paragemmobacter</taxon>
    </lineage>
</organism>
<keyword evidence="1" id="KW-1133">Transmembrane helix</keyword>
<protein>
    <submittedName>
        <fullName evidence="2">Uncharacterized protein</fullName>
    </submittedName>
</protein>
<feature type="transmembrane region" description="Helical" evidence="1">
    <location>
        <begin position="57"/>
        <end position="76"/>
    </location>
</feature>
<keyword evidence="1" id="KW-0812">Transmembrane</keyword>
<dbReference type="Proteomes" id="UP000244496">
    <property type="component" value="Plasmid unnamed1"/>
</dbReference>
<keyword evidence="2" id="KW-0614">Plasmid</keyword>
<dbReference type="RefSeq" id="WP_108437431.1">
    <property type="nucleotide sequence ID" value="NZ_CP028919.1"/>
</dbReference>
<name>A0A2S0US32_9RHOB</name>
<proteinExistence type="predicted"/>
<dbReference type="EMBL" id="CP028919">
    <property type="protein sequence ID" value="AWB50626.1"/>
    <property type="molecule type" value="Genomic_DNA"/>
</dbReference>
<keyword evidence="1" id="KW-0472">Membrane</keyword>
<sequence>MTLLTLIFAAALALSLGIVSAVLLRIGGLFLMVFAMTVLFGFRWFSGYSHPTVTESLLILTLLQAGYLIGTLTPLADRIRRGEPAPRLTVKPRDDAE</sequence>
<gene>
    <name evidence="2" type="ORF">HYN69_18680</name>
</gene>
<accession>A0A2S0US32</accession>
<feature type="transmembrane region" description="Helical" evidence="1">
    <location>
        <begin position="27"/>
        <end position="45"/>
    </location>
</feature>
<dbReference type="AlphaFoldDB" id="A0A2S0US32"/>
<keyword evidence="3" id="KW-1185">Reference proteome</keyword>
<reference evidence="2 3" key="1">
    <citation type="submission" date="2018-04" db="EMBL/GenBank/DDBJ databases">
        <title>Genome sequencing of Gemmobacter.</title>
        <authorList>
            <person name="Yi H."/>
            <person name="Baek M.-G."/>
        </authorList>
    </citation>
    <scope>NUCLEOTIDE SEQUENCE [LARGE SCALE GENOMIC DNA]</scope>
    <source>
        <strain evidence="2 3">HYN0069</strain>
        <plasmid evidence="3">Plasmid unnamed1</plasmid>
    </source>
</reference>
<geneLocation type="plasmid" evidence="2">
    <name>unnamed1</name>
</geneLocation>
<evidence type="ECO:0000313" key="2">
    <source>
        <dbReference type="EMBL" id="AWB50626.1"/>
    </source>
</evidence>
<evidence type="ECO:0000256" key="1">
    <source>
        <dbReference type="SAM" id="Phobius"/>
    </source>
</evidence>
<evidence type="ECO:0000313" key="3">
    <source>
        <dbReference type="Proteomes" id="UP000244496"/>
    </source>
</evidence>